<evidence type="ECO:0000313" key="2">
    <source>
        <dbReference type="WBParaSite" id="PS1159_v2.g17012.t1"/>
    </source>
</evidence>
<organism evidence="1 2">
    <name type="scientific">Panagrolaimus sp. PS1159</name>
    <dbReference type="NCBI Taxonomy" id="55785"/>
    <lineage>
        <taxon>Eukaryota</taxon>
        <taxon>Metazoa</taxon>
        <taxon>Ecdysozoa</taxon>
        <taxon>Nematoda</taxon>
        <taxon>Chromadorea</taxon>
        <taxon>Rhabditida</taxon>
        <taxon>Tylenchina</taxon>
        <taxon>Panagrolaimomorpha</taxon>
        <taxon>Panagrolaimoidea</taxon>
        <taxon>Panagrolaimidae</taxon>
        <taxon>Panagrolaimus</taxon>
    </lineage>
</organism>
<protein>
    <submittedName>
        <fullName evidence="2">Uncharacterized protein</fullName>
    </submittedName>
</protein>
<dbReference type="WBParaSite" id="PS1159_v2.g17012.t1">
    <property type="protein sequence ID" value="PS1159_v2.g17012.t1"/>
    <property type="gene ID" value="PS1159_v2.g17012"/>
</dbReference>
<sequence length="338" mass="39273">MRRIVKQPLIFSKELVKDASLTCSTEISQPKFEFGFTSENIFYRINSMEIKQLKFFHDQKKIDIITSYKSGQEVKMEIKYLSFCNLNFEIDKKMKISIQGYGTKYVRVNPIEDEGDRKYWKTFVQSTAFRLSFNLEISAMFSFLNQLYQNIPCGVTFTSVKVAVIDPTSFKDLGRFIGGWDWNIRYDVECIKQCGIKGAYFLEHVLFTKKRIATLTTENQARALFRDMYNHLKGDPTLTSLEFIDRVILIDHKDDGDDNYVLVKTVYVTPTRIIPIPDEWTLDCRGLRNLGVENVVQVKFRDENLSWFPHDLGNDIITPTCRSGREVDTSLSGHFVTD</sequence>
<name>A0AC35FG77_9BILA</name>
<dbReference type="Proteomes" id="UP000887580">
    <property type="component" value="Unplaced"/>
</dbReference>
<reference evidence="2" key="1">
    <citation type="submission" date="2022-11" db="UniProtKB">
        <authorList>
            <consortium name="WormBaseParasite"/>
        </authorList>
    </citation>
    <scope>IDENTIFICATION</scope>
</reference>
<accession>A0AC35FG77</accession>
<evidence type="ECO:0000313" key="1">
    <source>
        <dbReference type="Proteomes" id="UP000887580"/>
    </source>
</evidence>
<proteinExistence type="predicted"/>